<dbReference type="EMBL" id="JACWMW010000001">
    <property type="protein sequence ID" value="MBD1384951.1"/>
    <property type="molecule type" value="Genomic_DNA"/>
</dbReference>
<evidence type="ECO:0000313" key="2">
    <source>
        <dbReference type="Proteomes" id="UP000618754"/>
    </source>
</evidence>
<accession>A0ABR7X2Z4</accession>
<comment type="caution">
    <text evidence="1">The sequence shown here is derived from an EMBL/GenBank/DDBJ whole genome shotgun (WGS) entry which is preliminary data.</text>
</comment>
<gene>
    <name evidence="1" type="ORF">IDJ75_06650</name>
</gene>
<dbReference type="Proteomes" id="UP000618754">
    <property type="component" value="Unassembled WGS sequence"/>
</dbReference>
<dbReference type="RefSeq" id="WP_191174787.1">
    <property type="nucleotide sequence ID" value="NZ_JACWMW010000001.1"/>
</dbReference>
<protein>
    <submittedName>
        <fullName evidence="1">Uncharacterized protein</fullName>
    </submittedName>
</protein>
<name>A0ABR7X2Z4_9SPHI</name>
<evidence type="ECO:0000313" key="1">
    <source>
        <dbReference type="EMBL" id="MBD1384951.1"/>
    </source>
</evidence>
<proteinExistence type="predicted"/>
<organism evidence="1 2">
    <name type="scientific">Mucilaginibacter rigui</name>
    <dbReference type="NCBI Taxonomy" id="534635"/>
    <lineage>
        <taxon>Bacteria</taxon>
        <taxon>Pseudomonadati</taxon>
        <taxon>Bacteroidota</taxon>
        <taxon>Sphingobacteriia</taxon>
        <taxon>Sphingobacteriales</taxon>
        <taxon>Sphingobacteriaceae</taxon>
        <taxon>Mucilaginibacter</taxon>
    </lineage>
</organism>
<reference evidence="1 2" key="1">
    <citation type="submission" date="2020-09" db="EMBL/GenBank/DDBJ databases">
        <title>Novel species of Mucilaginibacter isolated from a glacier on the Tibetan Plateau.</title>
        <authorList>
            <person name="Liu Q."/>
            <person name="Xin Y.-H."/>
        </authorList>
    </citation>
    <scope>NUCLEOTIDE SEQUENCE [LARGE SCALE GENOMIC DNA]</scope>
    <source>
        <strain evidence="1 2">CGMCC 1.13878</strain>
    </source>
</reference>
<keyword evidence="2" id="KW-1185">Reference proteome</keyword>
<sequence>MTRYLLVSFYTLTGIRKVIDLGDFSYGEWVIYEDKSPVYLVNLHTENEPDMIINSLLNKGIETIESIVSKINIKQGTNLSLANMPVIRLIKSEEQVELDLPPLPIDWLKNI</sequence>